<evidence type="ECO:0000313" key="6">
    <source>
        <dbReference type="Proteomes" id="UP000697297"/>
    </source>
</evidence>
<dbReference type="SUPFAM" id="SSF54928">
    <property type="entry name" value="RNA-binding domain, RBD"/>
    <property type="match status" value="1"/>
</dbReference>
<evidence type="ECO:0000313" key="7">
    <source>
        <dbReference type="Proteomes" id="UP000738402"/>
    </source>
</evidence>
<dbReference type="InterPro" id="IPR012677">
    <property type="entry name" value="Nucleotide-bd_a/b_plait_sf"/>
</dbReference>
<dbReference type="InterPro" id="IPR000504">
    <property type="entry name" value="RRM_dom"/>
</dbReference>
<feature type="domain" description="RRM" evidence="3">
    <location>
        <begin position="3"/>
        <end position="72"/>
    </location>
</feature>
<gene>
    <name evidence="4" type="ORF">KL933_000476</name>
    <name evidence="5" type="ORF">KL946_000475</name>
</gene>
<reference evidence="4 6" key="1">
    <citation type="journal article" date="2021" name="G3 (Bethesda)">
        <title>Genomic diversity, chromosomal rearrangements, and interspecies hybridization in the ogataea polymorpha species complex.</title>
        <authorList>
            <person name="Hanson S.J."/>
            <person name="Cinneide E.O."/>
            <person name="Salzberg L.I."/>
            <person name="Wolfe K.H."/>
            <person name="McGowan J."/>
            <person name="Fitzpatrick D.A."/>
            <person name="Matlin K."/>
        </authorList>
    </citation>
    <scope>NUCLEOTIDE SEQUENCE</scope>
    <source>
        <strain evidence="5">81-436-3</strain>
        <strain evidence="4">83-405-1</strain>
    </source>
</reference>
<keyword evidence="1" id="KW-0694">RNA-binding</keyword>
<sequence length="252" mass="27190">MSSTILASGIPLGVSDSEVEEFFNFCGKTKTIATVDKNEKTKTVKVEFVNASAVSTALLLNGAELGGGSIKVIGEGLAKQPIVPTSEVRPADASASATGDIPQEDKPKTTILAEYLSQGYAISDGLVQKAVEFDQKNGISSNFKQFLSNLDAKYHIHDKNQQLLDQANSQLGLDSKIAIGRTKLDSYFDKFKNDKLGSRIHKFYTEVASDAKQVHEEAKRLAELKKAGHESNITPESTTAQLAAEVPLEESK</sequence>
<dbReference type="InterPro" id="IPR035979">
    <property type="entry name" value="RBD_domain_sf"/>
</dbReference>
<protein>
    <recommendedName>
        <fullName evidence="3">RRM domain-containing protein</fullName>
    </recommendedName>
</protein>
<name>A0AAN6DAW3_9ASCO</name>
<organism evidence="4 7">
    <name type="scientific">Ogataea haglerorum</name>
    <dbReference type="NCBI Taxonomy" id="1937702"/>
    <lineage>
        <taxon>Eukaryota</taxon>
        <taxon>Fungi</taxon>
        <taxon>Dikarya</taxon>
        <taxon>Ascomycota</taxon>
        <taxon>Saccharomycotina</taxon>
        <taxon>Pichiomycetes</taxon>
        <taxon>Pichiales</taxon>
        <taxon>Pichiaceae</taxon>
        <taxon>Ogataea</taxon>
    </lineage>
</organism>
<proteinExistence type="predicted"/>
<evidence type="ECO:0000313" key="5">
    <source>
        <dbReference type="EMBL" id="KAG7769192.1"/>
    </source>
</evidence>
<dbReference type="PANTHER" id="PTHR32343">
    <property type="entry name" value="SERINE/ARGININE-RICH SPLICING FACTOR"/>
    <property type="match status" value="1"/>
</dbReference>
<dbReference type="Gene3D" id="3.30.70.330">
    <property type="match status" value="1"/>
</dbReference>
<dbReference type="Proteomes" id="UP000697297">
    <property type="component" value="Unassembled WGS sequence"/>
</dbReference>
<comment type="caution">
    <text evidence="4">The sequence shown here is derived from an EMBL/GenBank/DDBJ whole genome shotgun (WGS) entry which is preliminary data.</text>
</comment>
<evidence type="ECO:0000259" key="3">
    <source>
        <dbReference type="PROSITE" id="PS50102"/>
    </source>
</evidence>
<dbReference type="Proteomes" id="UP000738402">
    <property type="component" value="Unassembled WGS sequence"/>
</dbReference>
<dbReference type="EMBL" id="JAHLUN010000001">
    <property type="protein sequence ID" value="KAG7769192.1"/>
    <property type="molecule type" value="Genomic_DNA"/>
</dbReference>
<dbReference type="SMART" id="SM00360">
    <property type="entry name" value="RRM"/>
    <property type="match status" value="1"/>
</dbReference>
<feature type="region of interest" description="Disordered" evidence="2">
    <location>
        <begin position="225"/>
        <end position="252"/>
    </location>
</feature>
<evidence type="ECO:0000313" key="4">
    <source>
        <dbReference type="EMBL" id="KAG7730681.1"/>
    </source>
</evidence>
<accession>A0AAN6DAW3</accession>
<dbReference type="PANTHER" id="PTHR32343:SF10">
    <property type="entry name" value="RNA-BINDING REGION RNP-1 DOMAIN-CONTAINING PROTEIN"/>
    <property type="match status" value="1"/>
</dbReference>
<keyword evidence="6" id="KW-1185">Reference proteome</keyword>
<dbReference type="Pfam" id="PF00076">
    <property type="entry name" value="RRM_1"/>
    <property type="match status" value="1"/>
</dbReference>
<evidence type="ECO:0000256" key="2">
    <source>
        <dbReference type="SAM" id="MobiDB-lite"/>
    </source>
</evidence>
<dbReference type="EMBL" id="JAHLUH010000001">
    <property type="protein sequence ID" value="KAG7730681.1"/>
    <property type="molecule type" value="Genomic_DNA"/>
</dbReference>
<dbReference type="AlphaFoldDB" id="A0AAN6DAW3"/>
<dbReference type="PROSITE" id="PS50102">
    <property type="entry name" value="RRM"/>
    <property type="match status" value="1"/>
</dbReference>
<evidence type="ECO:0000256" key="1">
    <source>
        <dbReference type="PROSITE-ProRule" id="PRU00176"/>
    </source>
</evidence>
<dbReference type="GO" id="GO:0003723">
    <property type="term" value="F:RNA binding"/>
    <property type="evidence" value="ECO:0007669"/>
    <property type="project" value="UniProtKB-UniRule"/>
</dbReference>
<feature type="compositionally biased region" description="Polar residues" evidence="2">
    <location>
        <begin position="231"/>
        <end position="241"/>
    </location>
</feature>